<evidence type="ECO:0000313" key="2">
    <source>
        <dbReference type="Proteomes" id="UP000095602"/>
    </source>
</evidence>
<dbReference type="RefSeq" id="WP_055272522.1">
    <property type="nucleotide sequence ID" value="NZ_CZAJ01000002.1"/>
</dbReference>
<dbReference type="Proteomes" id="UP000095602">
    <property type="component" value="Unassembled WGS sequence"/>
</dbReference>
<evidence type="ECO:0000313" key="1">
    <source>
        <dbReference type="EMBL" id="CUO66172.1"/>
    </source>
</evidence>
<gene>
    <name evidence="1" type="ORF">ERS852497_00392</name>
</gene>
<dbReference type="EMBL" id="CZAJ01000002">
    <property type="protein sequence ID" value="CUO66172.1"/>
    <property type="molecule type" value="Genomic_DNA"/>
</dbReference>
<name>A0A174GTZ4_9FIRM</name>
<dbReference type="AlphaFoldDB" id="A0A174GTZ4"/>
<evidence type="ECO:0008006" key="3">
    <source>
        <dbReference type="Google" id="ProtNLM"/>
    </source>
</evidence>
<organism evidence="1 2">
    <name type="scientific">Agathobacter rectalis</name>
    <dbReference type="NCBI Taxonomy" id="39491"/>
    <lineage>
        <taxon>Bacteria</taxon>
        <taxon>Bacillati</taxon>
        <taxon>Bacillota</taxon>
        <taxon>Clostridia</taxon>
        <taxon>Lachnospirales</taxon>
        <taxon>Lachnospiraceae</taxon>
        <taxon>Agathobacter</taxon>
    </lineage>
</organism>
<reference evidence="1 2" key="1">
    <citation type="submission" date="2015-09" db="EMBL/GenBank/DDBJ databases">
        <authorList>
            <consortium name="Pathogen Informatics"/>
        </authorList>
    </citation>
    <scope>NUCLEOTIDE SEQUENCE [LARGE SCALE GENOMIC DNA]</scope>
    <source>
        <strain evidence="1 2">2789STDY5834884</strain>
    </source>
</reference>
<proteinExistence type="predicted"/>
<accession>A0A174GTZ4</accession>
<protein>
    <recommendedName>
        <fullName evidence="3">HNH endonuclease</fullName>
    </recommendedName>
</protein>
<dbReference type="Gene3D" id="1.10.30.50">
    <property type="match status" value="1"/>
</dbReference>
<sequence>MAKYTKYLEFSTKERMAIKERDNYQCIFCQMGYKMPPTAVLEMDITDIMHYIPRSSMGLGIKQNGAVGCRYHHHMMDNGSSGDRKEMLEMFKSYLNEFYPDFTDRDRKYDKWRFLKDE</sequence>